<dbReference type="Proteomes" id="UP000284842">
    <property type="component" value="Unassembled WGS sequence"/>
</dbReference>
<feature type="compositionally biased region" description="Low complexity" evidence="13">
    <location>
        <begin position="844"/>
        <end position="863"/>
    </location>
</feature>
<evidence type="ECO:0000256" key="1">
    <source>
        <dbReference type="ARBA" id="ARBA00010406"/>
    </source>
</evidence>
<keyword evidence="5 11" id="KW-0067">ATP-binding</keyword>
<gene>
    <name evidence="15" type="ORF">CVT24_008794</name>
</gene>
<dbReference type="CDD" id="cd01679">
    <property type="entry name" value="RNR_I"/>
    <property type="match status" value="1"/>
</dbReference>
<dbReference type="GO" id="GO:0004748">
    <property type="term" value="F:ribonucleoside-diphosphate reductase activity, thioredoxin disulfide as acceptor"/>
    <property type="evidence" value="ECO:0007669"/>
    <property type="project" value="UniProtKB-EC"/>
</dbReference>
<evidence type="ECO:0000256" key="10">
    <source>
        <dbReference type="ARBA" id="ARBA00047754"/>
    </source>
</evidence>
<feature type="region of interest" description="Disordered" evidence="13">
    <location>
        <begin position="758"/>
        <end position="816"/>
    </location>
</feature>
<evidence type="ECO:0000256" key="11">
    <source>
        <dbReference type="PROSITE-ProRule" id="PRU00492"/>
    </source>
</evidence>
<keyword evidence="6 12" id="KW-0560">Oxidoreductase</keyword>
<evidence type="ECO:0000256" key="9">
    <source>
        <dbReference type="ARBA" id="ARBA00024942"/>
    </source>
</evidence>
<dbReference type="UniPathway" id="UPA00326"/>
<accession>A0A409VCV3</accession>
<comment type="similarity">
    <text evidence="1 12">Belongs to the ribonucleoside diphosphate reductase large chain family.</text>
</comment>
<dbReference type="GO" id="GO:0009263">
    <property type="term" value="P:deoxyribonucleotide biosynthetic process"/>
    <property type="evidence" value="ECO:0007669"/>
    <property type="project" value="UniProtKB-KW"/>
</dbReference>
<dbReference type="InterPro" id="IPR005144">
    <property type="entry name" value="ATP-cone_dom"/>
</dbReference>
<keyword evidence="7 12" id="KW-0215">Deoxyribonucleotide synthesis</keyword>
<dbReference type="PROSITE" id="PS00089">
    <property type="entry name" value="RIBORED_LARGE"/>
    <property type="match status" value="1"/>
</dbReference>
<keyword evidence="3" id="KW-0021">Allosteric enzyme</keyword>
<name>A0A409VCV3_9AGAR</name>
<dbReference type="Pfam" id="PF02867">
    <property type="entry name" value="Ribonuc_red_lgC"/>
    <property type="match status" value="1"/>
</dbReference>
<keyword evidence="4 11" id="KW-0547">Nucleotide-binding</keyword>
<dbReference type="InterPro" id="IPR000788">
    <property type="entry name" value="RNR_lg_C"/>
</dbReference>
<evidence type="ECO:0000259" key="14">
    <source>
        <dbReference type="PROSITE" id="PS51161"/>
    </source>
</evidence>
<dbReference type="FunCoup" id="A0A409VCV3">
    <property type="interactions" value="605"/>
</dbReference>
<feature type="compositionally biased region" description="Polar residues" evidence="13">
    <location>
        <begin position="772"/>
        <end position="791"/>
    </location>
</feature>
<evidence type="ECO:0000256" key="13">
    <source>
        <dbReference type="SAM" id="MobiDB-lite"/>
    </source>
</evidence>
<evidence type="ECO:0000256" key="4">
    <source>
        <dbReference type="ARBA" id="ARBA00022741"/>
    </source>
</evidence>
<sequence>RKEAVKFDKITTRIEKLCYGLDRNFVDPVEVTQKVVAGVYHGVTTVELDNLAAETAAYLTTKHPDYAVLAARIAVSNLHKETKKNFSQVIKDLYEYINPKNGKPAGMISKETYEAVRDNAEALDSAIIYNRDFHYNYFGFKTLERSYLLRLNGRVAERPQHMIMRVAVGIHGRDIERVIETYNLMSERYFTHASPTLFNAGTPHPQLSSCFLVCMKDDSIEGIYDTLKNCAMISKTAGGIGLSIHCIRATGSYIAGTNGYSNGIVPMLRAYDATARYVDQGGNKRPGAFAIYLEPWHADIMEFLDLRKNHGKEEARARDLFYALWICDLFMKRVESNGEWSLFCPNEAPGLGDVWGEEFEEMYERYEKEGRARKTIPAQKLWYSILEAQIETGTPFMVYKDAANRKSNQKNLGTIKSSNLCTEIIEYSSPDETAVCNLASLALPSFIENGAYDFKKLHAVTKVVTYNLNRIIDVNYYPIPEAKRSNFRHRPIGIGVQGLADAFMALRMPFDSPAAKQLNIQIFETIYHAALEASSELAERDGPYETWMGSPAQQGQLQYDLWGVTPTDLWDWTSLKAQIARTGLRNSLLVAPMPTASTSQILGNNECFEPYTSNIYTRRVLAGEFQVVCPWLLRELVDLGLWDDNMKNMIIAHNGSIQNIPNIPDDTKAIYKTVWEISQKKVLDLAADRGAFICQSQSLNVHLQAPTMGQLTSMHFYGWKKGLKTGMYYLRTRPAAQAIQFTVDQSLLKEAKRQNTAAATASATKVAVSGTPAKTTATPVASIPTPVSSKAPSPTRSPVVPTTPKKAEDEPVIKQETLTPVPLKFLPISSSSSSSPAPAPAPAPVASSSTSASSSSGDASVSSINLDSLSLDDKTRKAAEADPEFAAALIRQKEREYEEAKLMCSIENKEACLMCSG</sequence>
<dbReference type="Pfam" id="PF00317">
    <property type="entry name" value="Ribonuc_red_lgN"/>
    <property type="match status" value="1"/>
</dbReference>
<protein>
    <recommendedName>
        <fullName evidence="2 12">Ribonucleoside-diphosphate reductase</fullName>
        <ecNumber evidence="2 12">1.17.4.1</ecNumber>
    </recommendedName>
</protein>
<evidence type="ECO:0000256" key="6">
    <source>
        <dbReference type="ARBA" id="ARBA00023002"/>
    </source>
</evidence>
<dbReference type="SUPFAM" id="SSF51998">
    <property type="entry name" value="PFL-like glycyl radical enzymes"/>
    <property type="match status" value="1"/>
</dbReference>
<proteinExistence type="inferred from homology"/>
<evidence type="ECO:0000256" key="2">
    <source>
        <dbReference type="ARBA" id="ARBA00012274"/>
    </source>
</evidence>
<dbReference type="AlphaFoldDB" id="A0A409VCV3"/>
<feature type="compositionally biased region" description="Low complexity" evidence="13">
    <location>
        <begin position="758"/>
        <end position="769"/>
    </location>
</feature>
<comment type="function">
    <text evidence="9 12">Provides the precursors necessary for DNA synthesis. Catalyzes the biosynthesis of deoxyribonucleotides from the corresponding ribonucleotides.</text>
</comment>
<dbReference type="FunFam" id="3.20.70.20:FF:000001">
    <property type="entry name" value="Ribonucleoside-diphosphate reductase"/>
    <property type="match status" value="1"/>
</dbReference>
<dbReference type="PROSITE" id="PS51161">
    <property type="entry name" value="ATP_CONE"/>
    <property type="match status" value="1"/>
</dbReference>
<keyword evidence="16" id="KW-1185">Reference proteome</keyword>
<dbReference type="InterPro" id="IPR013346">
    <property type="entry name" value="NrdE_NrdA_C"/>
</dbReference>
<evidence type="ECO:0000256" key="12">
    <source>
        <dbReference type="RuleBase" id="RU003410"/>
    </source>
</evidence>
<dbReference type="Pfam" id="PF03477">
    <property type="entry name" value="ATP-cone"/>
    <property type="match status" value="1"/>
</dbReference>
<reference evidence="15 16" key="1">
    <citation type="journal article" date="2018" name="Evol. Lett.">
        <title>Horizontal gene cluster transfer increased hallucinogenic mushroom diversity.</title>
        <authorList>
            <person name="Reynolds H.T."/>
            <person name="Vijayakumar V."/>
            <person name="Gluck-Thaler E."/>
            <person name="Korotkin H.B."/>
            <person name="Matheny P.B."/>
            <person name="Slot J.C."/>
        </authorList>
    </citation>
    <scope>NUCLEOTIDE SEQUENCE [LARGE SCALE GENOMIC DNA]</scope>
    <source>
        <strain evidence="15 16">2629</strain>
    </source>
</reference>
<dbReference type="OrthoDB" id="3000483at2759"/>
<feature type="region of interest" description="Disordered" evidence="13">
    <location>
        <begin position="829"/>
        <end position="863"/>
    </location>
</feature>
<evidence type="ECO:0000256" key="7">
    <source>
        <dbReference type="ARBA" id="ARBA00023116"/>
    </source>
</evidence>
<evidence type="ECO:0000313" key="16">
    <source>
        <dbReference type="Proteomes" id="UP000284842"/>
    </source>
</evidence>
<dbReference type="PANTHER" id="PTHR11573">
    <property type="entry name" value="RIBONUCLEOSIDE-DIPHOSPHATE REDUCTASE LARGE CHAIN"/>
    <property type="match status" value="1"/>
</dbReference>
<evidence type="ECO:0000256" key="8">
    <source>
        <dbReference type="ARBA" id="ARBA00023157"/>
    </source>
</evidence>
<dbReference type="EC" id="1.17.4.1" evidence="2 12"/>
<comment type="caution">
    <text evidence="15">The sequence shown here is derived from an EMBL/GenBank/DDBJ whole genome shotgun (WGS) entry which is preliminary data.</text>
</comment>
<dbReference type="GO" id="GO:0005524">
    <property type="term" value="F:ATP binding"/>
    <property type="evidence" value="ECO:0007669"/>
    <property type="project" value="UniProtKB-UniRule"/>
</dbReference>
<evidence type="ECO:0000256" key="3">
    <source>
        <dbReference type="ARBA" id="ARBA00022533"/>
    </source>
</evidence>
<organism evidence="15 16">
    <name type="scientific">Panaeolus cyanescens</name>
    <dbReference type="NCBI Taxonomy" id="181874"/>
    <lineage>
        <taxon>Eukaryota</taxon>
        <taxon>Fungi</taxon>
        <taxon>Dikarya</taxon>
        <taxon>Basidiomycota</taxon>
        <taxon>Agaricomycotina</taxon>
        <taxon>Agaricomycetes</taxon>
        <taxon>Agaricomycetidae</taxon>
        <taxon>Agaricales</taxon>
        <taxon>Agaricineae</taxon>
        <taxon>Galeropsidaceae</taxon>
        <taxon>Panaeolus</taxon>
    </lineage>
</organism>
<keyword evidence="8" id="KW-1015">Disulfide bond</keyword>
<dbReference type="InterPro" id="IPR013509">
    <property type="entry name" value="RNR_lsu_N"/>
</dbReference>
<dbReference type="InterPro" id="IPR039718">
    <property type="entry name" value="Rrm1"/>
</dbReference>
<evidence type="ECO:0000313" key="15">
    <source>
        <dbReference type="EMBL" id="PPQ64159.1"/>
    </source>
</evidence>
<feature type="compositionally biased region" description="Low complexity" evidence="13">
    <location>
        <begin position="792"/>
        <end position="804"/>
    </location>
</feature>
<dbReference type="SUPFAM" id="SSF48168">
    <property type="entry name" value="R1 subunit of ribonucleotide reductase, N-terminal domain"/>
    <property type="match status" value="1"/>
</dbReference>
<evidence type="ECO:0000256" key="5">
    <source>
        <dbReference type="ARBA" id="ARBA00022840"/>
    </source>
</evidence>
<dbReference type="GO" id="GO:0005971">
    <property type="term" value="C:ribonucleoside-diphosphate reductase complex"/>
    <property type="evidence" value="ECO:0007669"/>
    <property type="project" value="TreeGrafter"/>
</dbReference>
<feature type="domain" description="ATP-cone" evidence="14">
    <location>
        <begin position="1"/>
        <end position="84"/>
    </location>
</feature>
<dbReference type="NCBIfam" id="TIGR02506">
    <property type="entry name" value="NrdE_NrdA"/>
    <property type="match status" value="1"/>
</dbReference>
<dbReference type="InParanoid" id="A0A409VCV3"/>
<dbReference type="PRINTS" id="PR01183">
    <property type="entry name" value="RIBORDTASEM1"/>
</dbReference>
<dbReference type="EMBL" id="NHTK01006093">
    <property type="protein sequence ID" value="PPQ64159.1"/>
    <property type="molecule type" value="Genomic_DNA"/>
</dbReference>
<dbReference type="STRING" id="181874.A0A409VCV3"/>
<comment type="catalytic activity">
    <reaction evidence="10 12">
        <text>a 2'-deoxyribonucleoside 5'-diphosphate + [thioredoxin]-disulfide + H2O = a ribonucleoside 5'-diphosphate + [thioredoxin]-dithiol</text>
        <dbReference type="Rhea" id="RHEA:23252"/>
        <dbReference type="Rhea" id="RHEA-COMP:10698"/>
        <dbReference type="Rhea" id="RHEA-COMP:10700"/>
        <dbReference type="ChEBI" id="CHEBI:15377"/>
        <dbReference type="ChEBI" id="CHEBI:29950"/>
        <dbReference type="ChEBI" id="CHEBI:50058"/>
        <dbReference type="ChEBI" id="CHEBI:57930"/>
        <dbReference type="ChEBI" id="CHEBI:73316"/>
        <dbReference type="EC" id="1.17.4.1"/>
    </reaction>
</comment>
<feature type="non-terminal residue" evidence="15">
    <location>
        <position position="1"/>
    </location>
</feature>
<dbReference type="Gene3D" id="3.20.70.20">
    <property type="match status" value="1"/>
</dbReference>
<dbReference type="InterPro" id="IPR008926">
    <property type="entry name" value="RNR_R1-su_N"/>
</dbReference>
<dbReference type="PANTHER" id="PTHR11573:SF6">
    <property type="entry name" value="RIBONUCLEOSIDE-DIPHOSPHATE REDUCTASE LARGE SUBUNIT"/>
    <property type="match status" value="1"/>
</dbReference>